<evidence type="ECO:0008006" key="3">
    <source>
        <dbReference type="Google" id="ProtNLM"/>
    </source>
</evidence>
<reference evidence="1" key="2">
    <citation type="submission" date="2022-01" db="EMBL/GenBank/DDBJ databases">
        <authorList>
            <person name="Yamashiro T."/>
            <person name="Shiraishi A."/>
            <person name="Satake H."/>
            <person name="Nakayama K."/>
        </authorList>
    </citation>
    <scope>NUCLEOTIDE SEQUENCE</scope>
</reference>
<proteinExistence type="predicted"/>
<accession>A0ABQ4X2G1</accession>
<dbReference type="PROSITE" id="PS51257">
    <property type="entry name" value="PROKAR_LIPOPROTEIN"/>
    <property type="match status" value="1"/>
</dbReference>
<dbReference type="Proteomes" id="UP001151760">
    <property type="component" value="Unassembled WGS sequence"/>
</dbReference>
<dbReference type="EMBL" id="BQNB010009146">
    <property type="protein sequence ID" value="GJS59389.1"/>
    <property type="molecule type" value="Genomic_DNA"/>
</dbReference>
<comment type="caution">
    <text evidence="1">The sequence shown here is derived from an EMBL/GenBank/DDBJ whole genome shotgun (WGS) entry which is preliminary data.</text>
</comment>
<evidence type="ECO:0000313" key="1">
    <source>
        <dbReference type="EMBL" id="GJS59389.1"/>
    </source>
</evidence>
<keyword evidence="2" id="KW-1185">Reference proteome</keyword>
<gene>
    <name evidence="1" type="ORF">Tco_0654173</name>
</gene>
<protein>
    <recommendedName>
        <fullName evidence="3">Reverse transcriptase domain-containing protein</fullName>
    </recommendedName>
</protein>
<name>A0ABQ4X2G1_9ASTR</name>
<evidence type="ECO:0000313" key="2">
    <source>
        <dbReference type="Proteomes" id="UP001151760"/>
    </source>
</evidence>
<organism evidence="1 2">
    <name type="scientific">Tanacetum coccineum</name>
    <dbReference type="NCBI Taxonomy" id="301880"/>
    <lineage>
        <taxon>Eukaryota</taxon>
        <taxon>Viridiplantae</taxon>
        <taxon>Streptophyta</taxon>
        <taxon>Embryophyta</taxon>
        <taxon>Tracheophyta</taxon>
        <taxon>Spermatophyta</taxon>
        <taxon>Magnoliopsida</taxon>
        <taxon>eudicotyledons</taxon>
        <taxon>Gunneridae</taxon>
        <taxon>Pentapetalae</taxon>
        <taxon>asterids</taxon>
        <taxon>campanulids</taxon>
        <taxon>Asterales</taxon>
        <taxon>Asteraceae</taxon>
        <taxon>Asteroideae</taxon>
        <taxon>Anthemideae</taxon>
        <taxon>Anthemidinae</taxon>
        <taxon>Tanacetum</taxon>
    </lineage>
</organism>
<sequence>MVVVRGGAPMAACQFEGPPLPLSLNTCSLALLGCASFEFEFHGSMTGGSVFAHTGADTTYLFSGYGILVRNKISSNVFILAPKYAPFRYTSPPLELRRNKSKAVPLEGLHVDNKLCFMEEPVEIMDREVKRLKQSRIPIVKVRRNSRRDPEFT</sequence>
<reference evidence="1" key="1">
    <citation type="journal article" date="2022" name="Int. J. Mol. Sci.">
        <title>Draft Genome of Tanacetum Coccineum: Genomic Comparison of Closely Related Tanacetum-Family Plants.</title>
        <authorList>
            <person name="Yamashiro T."/>
            <person name="Shiraishi A."/>
            <person name="Nakayama K."/>
            <person name="Satake H."/>
        </authorList>
    </citation>
    <scope>NUCLEOTIDE SEQUENCE</scope>
</reference>